<keyword evidence="6" id="KW-0378">Hydrolase</keyword>
<dbReference type="CDD" id="cd02696">
    <property type="entry name" value="MurNAc-LAA"/>
    <property type="match status" value="1"/>
</dbReference>
<evidence type="ECO:0000256" key="1">
    <source>
        <dbReference type="ARBA" id="ARBA00001561"/>
    </source>
</evidence>
<proteinExistence type="predicted"/>
<dbReference type="Pfam" id="PF01520">
    <property type="entry name" value="Amidase_3"/>
    <property type="match status" value="1"/>
</dbReference>
<dbReference type="RefSeq" id="WP_154328474.1">
    <property type="nucleotide sequence ID" value="NZ_CP045696.1"/>
</dbReference>
<feature type="signal peptide" evidence="8">
    <location>
        <begin position="1"/>
        <end position="25"/>
    </location>
</feature>
<dbReference type="SUPFAM" id="SSF53187">
    <property type="entry name" value="Zn-dependent exopeptidases"/>
    <property type="match status" value="1"/>
</dbReference>
<evidence type="ECO:0000256" key="8">
    <source>
        <dbReference type="SAM" id="SignalP"/>
    </source>
</evidence>
<name>A0A6L5XET3_9BACT</name>
<gene>
    <name evidence="11" type="ORF">FYJ29_09400</name>
</gene>
<evidence type="ECO:0000256" key="4">
    <source>
        <dbReference type="ARBA" id="ARBA00022525"/>
    </source>
</evidence>
<dbReference type="Proteomes" id="UP000483362">
    <property type="component" value="Unassembled WGS sequence"/>
</dbReference>
<dbReference type="InterPro" id="IPR013783">
    <property type="entry name" value="Ig-like_fold"/>
</dbReference>
<feature type="domain" description="MurNAc-LAA" evidence="9">
    <location>
        <begin position="36"/>
        <end position="225"/>
    </location>
</feature>
<reference evidence="11 12" key="1">
    <citation type="submission" date="2019-08" db="EMBL/GenBank/DDBJ databases">
        <title>In-depth cultivation of the pig gut microbiome towards novel bacterial diversity and tailored functional studies.</title>
        <authorList>
            <person name="Wylensek D."/>
            <person name="Hitch T.C.A."/>
            <person name="Clavel T."/>
        </authorList>
    </citation>
    <scope>NUCLEOTIDE SEQUENCE [LARGE SCALE GENOMIC DNA]</scope>
    <source>
        <strain evidence="11 12">Oil-RF-744-WCA-WT-10</strain>
    </source>
</reference>
<dbReference type="GO" id="GO:0008745">
    <property type="term" value="F:N-acetylmuramoyl-L-alanine amidase activity"/>
    <property type="evidence" value="ECO:0007669"/>
    <property type="project" value="UniProtKB-EC"/>
</dbReference>
<dbReference type="InterPro" id="IPR050695">
    <property type="entry name" value="N-acetylmuramoyl_amidase_3"/>
</dbReference>
<dbReference type="SUPFAM" id="SSF49478">
    <property type="entry name" value="Cna protein B-type domain"/>
    <property type="match status" value="1"/>
</dbReference>
<dbReference type="InterPro" id="IPR002508">
    <property type="entry name" value="MurNAc-LAA_cat"/>
</dbReference>
<dbReference type="Gene3D" id="3.40.630.40">
    <property type="entry name" value="Zn-dependent exopeptidases"/>
    <property type="match status" value="1"/>
</dbReference>
<protein>
    <recommendedName>
        <fullName evidence="3">N-acetylmuramoyl-L-alanine amidase</fullName>
        <ecNumber evidence="3">3.5.1.28</ecNumber>
    </recommendedName>
</protein>
<dbReference type="Pfam" id="PF17210">
    <property type="entry name" value="SdrD_B"/>
    <property type="match status" value="1"/>
</dbReference>
<evidence type="ECO:0000256" key="3">
    <source>
        <dbReference type="ARBA" id="ARBA00011901"/>
    </source>
</evidence>
<dbReference type="Gene3D" id="2.60.40.10">
    <property type="entry name" value="Immunoglobulins"/>
    <property type="match status" value="1"/>
</dbReference>
<dbReference type="PANTHER" id="PTHR30404">
    <property type="entry name" value="N-ACETYLMURAMOYL-L-ALANINE AMIDASE"/>
    <property type="match status" value="1"/>
</dbReference>
<keyword evidence="12" id="KW-1185">Reference proteome</keyword>
<dbReference type="EC" id="3.5.1.28" evidence="3"/>
<evidence type="ECO:0000256" key="5">
    <source>
        <dbReference type="ARBA" id="ARBA00022729"/>
    </source>
</evidence>
<comment type="caution">
    <text evidence="11">The sequence shown here is derived from an EMBL/GenBank/DDBJ whole genome shotgun (WGS) entry which is preliminary data.</text>
</comment>
<keyword evidence="4" id="KW-0964">Secreted</keyword>
<feature type="domain" description="SD-repeat containing protein B" evidence="10">
    <location>
        <begin position="273"/>
        <end position="322"/>
    </location>
</feature>
<dbReference type="GO" id="GO:0005576">
    <property type="term" value="C:extracellular region"/>
    <property type="evidence" value="ECO:0007669"/>
    <property type="project" value="UniProtKB-SubCell"/>
</dbReference>
<evidence type="ECO:0000313" key="12">
    <source>
        <dbReference type="Proteomes" id="UP000483362"/>
    </source>
</evidence>
<organism evidence="11 12">
    <name type="scientific">Sodaliphilus pleomorphus</name>
    <dbReference type="NCBI Taxonomy" id="2606626"/>
    <lineage>
        <taxon>Bacteria</taxon>
        <taxon>Pseudomonadati</taxon>
        <taxon>Bacteroidota</taxon>
        <taxon>Bacteroidia</taxon>
        <taxon>Bacteroidales</taxon>
        <taxon>Muribaculaceae</taxon>
        <taxon>Sodaliphilus</taxon>
    </lineage>
</organism>
<comment type="subcellular location">
    <subcellularLocation>
        <location evidence="2">Secreted</location>
    </subcellularLocation>
</comment>
<comment type="catalytic activity">
    <reaction evidence="1">
        <text>Hydrolyzes the link between N-acetylmuramoyl residues and L-amino acid residues in certain cell-wall glycopeptides.</text>
        <dbReference type="EC" id="3.5.1.28"/>
    </reaction>
</comment>
<evidence type="ECO:0000313" key="11">
    <source>
        <dbReference type="EMBL" id="MSS17968.1"/>
    </source>
</evidence>
<dbReference type="PANTHER" id="PTHR30404:SF0">
    <property type="entry name" value="N-ACETYLMURAMOYL-L-ALANINE AMIDASE AMIC"/>
    <property type="match status" value="1"/>
</dbReference>
<evidence type="ECO:0000256" key="6">
    <source>
        <dbReference type="ARBA" id="ARBA00022801"/>
    </source>
</evidence>
<evidence type="ECO:0000256" key="7">
    <source>
        <dbReference type="SAM" id="MobiDB-lite"/>
    </source>
</evidence>
<dbReference type="AlphaFoldDB" id="A0A6L5XET3"/>
<dbReference type="GO" id="GO:0030288">
    <property type="term" value="C:outer membrane-bounded periplasmic space"/>
    <property type="evidence" value="ECO:0007669"/>
    <property type="project" value="TreeGrafter"/>
</dbReference>
<dbReference type="GO" id="GO:0009253">
    <property type="term" value="P:peptidoglycan catabolic process"/>
    <property type="evidence" value="ECO:0007669"/>
    <property type="project" value="InterPro"/>
</dbReference>
<sequence>MKTNTIARYILILAAAAMCAGTAAAGRKANSEKPRVYVNPGHGGHDDDDRYEPFYNQAAHDTVDYYESDSNLGVGNALVDLLRKKGYDVYTSRVNNGTYDDLDLFEICQLAEDSGADMFFCIHSNDTGTDVRVNFPLALYHGWTGKPVSAGSDSIASYVMRRLYASKATCWSREPMISGDWTFYPQWGYRTGLGVLRYNKLPGMLSEAVYHDYLPERERLLNKDYNWLEGWLHSLAIDEYFGRLGNYGKGSISGIVRYNQLRVDSAMTKTYGDDAYQPVSGAVVRLFDAKGKELRTYTTDHLNNGYYLFGDLNPGEYVIKVDGIAQRASKVSVRANAPSYCNIFF</sequence>
<accession>A0A6L5XET3</accession>
<evidence type="ECO:0000256" key="2">
    <source>
        <dbReference type="ARBA" id="ARBA00004613"/>
    </source>
</evidence>
<dbReference type="EMBL" id="VULT01000014">
    <property type="protein sequence ID" value="MSS17968.1"/>
    <property type="molecule type" value="Genomic_DNA"/>
</dbReference>
<keyword evidence="5 8" id="KW-0732">Signal</keyword>
<dbReference type="InterPro" id="IPR033764">
    <property type="entry name" value="Sdr_B"/>
</dbReference>
<evidence type="ECO:0000259" key="10">
    <source>
        <dbReference type="Pfam" id="PF17210"/>
    </source>
</evidence>
<feature type="chain" id="PRO_5026958609" description="N-acetylmuramoyl-L-alanine amidase" evidence="8">
    <location>
        <begin position="26"/>
        <end position="345"/>
    </location>
</feature>
<evidence type="ECO:0000259" key="9">
    <source>
        <dbReference type="Pfam" id="PF01520"/>
    </source>
</evidence>
<feature type="region of interest" description="Disordered" evidence="7">
    <location>
        <begin position="31"/>
        <end position="50"/>
    </location>
</feature>